<name>A0A377PXU4_9HELI</name>
<evidence type="ECO:0000256" key="1">
    <source>
        <dbReference type="SAM" id="Phobius"/>
    </source>
</evidence>
<organism evidence="2 3">
    <name type="scientific">Helicobacter pullorum</name>
    <dbReference type="NCBI Taxonomy" id="35818"/>
    <lineage>
        <taxon>Bacteria</taxon>
        <taxon>Pseudomonadati</taxon>
        <taxon>Campylobacterota</taxon>
        <taxon>Epsilonproteobacteria</taxon>
        <taxon>Campylobacterales</taxon>
        <taxon>Helicobacteraceae</taxon>
        <taxon>Helicobacter</taxon>
    </lineage>
</organism>
<keyword evidence="1" id="KW-0812">Transmembrane</keyword>
<dbReference type="RefSeq" id="WP_237667438.1">
    <property type="nucleotide sequence ID" value="NZ_JNUR01000014.1"/>
</dbReference>
<feature type="transmembrane region" description="Helical" evidence="1">
    <location>
        <begin position="330"/>
        <end position="348"/>
    </location>
</feature>
<evidence type="ECO:0000313" key="3">
    <source>
        <dbReference type="Proteomes" id="UP000255269"/>
    </source>
</evidence>
<dbReference type="EMBL" id="UGJF01000001">
    <property type="protein sequence ID" value="STQ87310.1"/>
    <property type="molecule type" value="Genomic_DNA"/>
</dbReference>
<sequence>MKFLFYLFCVVGLFAQETSMFPQGADSQDSSPQNLTQEKLEFSPAQKVQIPNQSSNPLFIDEEIKAKNRSIVDSAALESKETKTTRENKTNSNYAEEYPSLVAKNVYLNLLNPPQDILYVNQIIPIEMKLLIFSDYSNITTNFILENESIEVLNPNEKWILNQDSSLKNTFYFKIKQPSYTIPKIEVVVKTNEGEAKEATQAIEGKAIVLERKGVYSQVVAQDLQILDTKITSYDSQNNLVVLQIQGNMANLFDFHLAAYSQQGIESKSGDYKESVIFYYVIVPKSLEVLSFDYFNIQSKKYVELQVENLSQDDRISTQSDIKPKNTLQIYKILAAIFLAIVFFGLYFYKRKIIFLILGICVLAVLFYLLSIKTAVSLKPNAEIRIQPTFNSTIILKTKDVIEVKILADRHGYYKVLLEDERIGWVKEDDIQN</sequence>
<keyword evidence="1" id="KW-0472">Membrane</keyword>
<dbReference type="Gene3D" id="2.30.30.40">
    <property type="entry name" value="SH3 Domains"/>
    <property type="match status" value="1"/>
</dbReference>
<accession>A0A377PXU4</accession>
<dbReference type="Proteomes" id="UP000255269">
    <property type="component" value="Unassembled WGS sequence"/>
</dbReference>
<feature type="transmembrane region" description="Helical" evidence="1">
    <location>
        <begin position="353"/>
        <end position="371"/>
    </location>
</feature>
<reference evidence="2 3" key="1">
    <citation type="submission" date="2018-06" db="EMBL/GenBank/DDBJ databases">
        <authorList>
            <consortium name="Pathogen Informatics"/>
            <person name="Doyle S."/>
        </authorList>
    </citation>
    <scope>NUCLEOTIDE SEQUENCE [LARGE SCALE GENOMIC DNA]</scope>
    <source>
        <strain evidence="2 3">NCTC13156</strain>
    </source>
</reference>
<keyword evidence="1" id="KW-1133">Transmembrane helix</keyword>
<proteinExistence type="predicted"/>
<evidence type="ECO:0000313" key="2">
    <source>
        <dbReference type="EMBL" id="STQ87310.1"/>
    </source>
</evidence>
<dbReference type="AlphaFoldDB" id="A0A377PXU4"/>
<protein>
    <submittedName>
        <fullName evidence="2">Periplasmic protein</fullName>
    </submittedName>
</protein>
<gene>
    <name evidence="2" type="ORF">NCTC13156_00120</name>
</gene>